<feature type="compositionally biased region" description="Polar residues" evidence="5">
    <location>
        <begin position="215"/>
        <end position="294"/>
    </location>
</feature>
<feature type="compositionally biased region" description="Low complexity" evidence="5">
    <location>
        <begin position="795"/>
        <end position="815"/>
    </location>
</feature>
<feature type="compositionally biased region" description="Low complexity" evidence="5">
    <location>
        <begin position="1381"/>
        <end position="1413"/>
    </location>
</feature>
<feature type="domain" description="ARID" evidence="6">
    <location>
        <begin position="985"/>
        <end position="1115"/>
    </location>
</feature>
<dbReference type="GO" id="GO:0035060">
    <property type="term" value="C:brahma complex"/>
    <property type="evidence" value="ECO:0007669"/>
    <property type="project" value="InterPro"/>
</dbReference>
<dbReference type="PANTHER" id="PTHR12656:SF5">
    <property type="entry name" value="TRITHORAX GROUP PROTEIN OSA"/>
    <property type="match status" value="1"/>
</dbReference>
<comment type="subcellular location">
    <subcellularLocation>
        <location evidence="1">Nucleus</location>
    </subcellularLocation>
</comment>
<dbReference type="InterPro" id="IPR011989">
    <property type="entry name" value="ARM-like"/>
</dbReference>
<feature type="compositionally biased region" description="Low complexity" evidence="5">
    <location>
        <begin position="1237"/>
        <end position="1260"/>
    </location>
</feature>
<feature type="compositionally biased region" description="Basic and acidic residues" evidence="5">
    <location>
        <begin position="1898"/>
        <end position="1915"/>
    </location>
</feature>
<dbReference type="Gene3D" id="1.10.150.60">
    <property type="entry name" value="ARID DNA-binding domain"/>
    <property type="match status" value="1"/>
</dbReference>
<feature type="compositionally biased region" description="Pro residues" evidence="5">
    <location>
        <begin position="1528"/>
        <end position="1552"/>
    </location>
</feature>
<dbReference type="GO" id="GO:0071565">
    <property type="term" value="C:nBAF complex"/>
    <property type="evidence" value="ECO:0007669"/>
    <property type="project" value="TreeGrafter"/>
</dbReference>
<dbReference type="InterPro" id="IPR033388">
    <property type="entry name" value="BAF250_C"/>
</dbReference>
<evidence type="ECO:0000313" key="7">
    <source>
        <dbReference type="EMBL" id="CAD7587546.1"/>
    </source>
</evidence>
<feature type="compositionally biased region" description="Polar residues" evidence="5">
    <location>
        <begin position="820"/>
        <end position="829"/>
    </location>
</feature>
<feature type="compositionally biased region" description="Low complexity" evidence="5">
    <location>
        <begin position="1456"/>
        <end position="1485"/>
    </location>
</feature>
<dbReference type="SUPFAM" id="SSF46774">
    <property type="entry name" value="ARID-like"/>
    <property type="match status" value="1"/>
</dbReference>
<feature type="compositionally biased region" description="Polar residues" evidence="5">
    <location>
        <begin position="589"/>
        <end position="613"/>
    </location>
</feature>
<feature type="region of interest" description="Disordered" evidence="5">
    <location>
        <begin position="1886"/>
        <end position="1915"/>
    </location>
</feature>
<feature type="compositionally biased region" description="Polar residues" evidence="5">
    <location>
        <begin position="1351"/>
        <end position="1369"/>
    </location>
</feature>
<feature type="compositionally biased region" description="Polar residues" evidence="5">
    <location>
        <begin position="155"/>
        <end position="177"/>
    </location>
</feature>
<dbReference type="CDD" id="cd16865">
    <property type="entry name" value="ARID_ARID1A-like"/>
    <property type="match status" value="1"/>
</dbReference>
<feature type="compositionally biased region" description="Polar residues" evidence="5">
    <location>
        <begin position="80"/>
        <end position="134"/>
    </location>
</feature>
<evidence type="ECO:0000256" key="4">
    <source>
        <dbReference type="ARBA" id="ARBA00023242"/>
    </source>
</evidence>
<dbReference type="InterPro" id="IPR016024">
    <property type="entry name" value="ARM-type_fold"/>
</dbReference>
<feature type="compositionally biased region" description="Polar residues" evidence="5">
    <location>
        <begin position="1513"/>
        <end position="1526"/>
    </location>
</feature>
<feature type="region of interest" description="Disordered" evidence="5">
    <location>
        <begin position="955"/>
        <end position="974"/>
    </location>
</feature>
<feature type="region of interest" description="Disordered" evidence="5">
    <location>
        <begin position="1130"/>
        <end position="1580"/>
    </location>
</feature>
<feature type="region of interest" description="Disordered" evidence="5">
    <location>
        <begin position="869"/>
        <end position="947"/>
    </location>
</feature>
<sequence length="2284" mass="245310">MAATQAENQQNEVNRDQVQQDQPPDLNNVVLQNGTEKNGGRIILGAENIVNTKTKSPGQNSLAVEMSQYRQESGAGPPIHNSSGNGEQNVNSAGIESSKLNSDGKSFQQNSEQSTGSDQNYSKGPDGNGQNMQGFSLGFPARGSYHPDQHGPGNPVQNSTESNLHQNHPFSQFNPQSMRHGFPTSKPMPGSQMVPPRPPSGGQNMNAPGGFPPHAQQQRFLSGQSISQPTGPTPTLNQLLQSPNPVHRYQNSCGDFGMQKSTEQVSGNIPYNQSWPPQRPLTSYSPQQVPSYRNQPPGGVARGSQSPYLGGQGSGPGSGVFSQQQQQQQPTSQPTAPLPQQPGNQQQQQYPSYPQRYPTPPGPGPVGRAAFSPHQLGSPYGQQPPPSQSQQMYGGPGGDQRSSWGQPQPGPPQASQQAPATPQPSPQPPPPPQPSPHPPPSPNQQHPPPQQSPQHSQQSSFPSRPQQPSTPNAHAPDAGDQNSNDSSSGPAPGTPNSQGMRPTPSPTGSTGSRSMSPAVGQQNIPMPPRPSSGQSDGSGPTRLSHSPMSSQSSYQQPLAPPGPHNMHGGYKMGVGGHPGMVPPGGQQMTPFSPQSQQYPQGNYNPRPQGQLSGVQYPGSGGHSQGYGVAPSQGPTPQQSPQPNSMASGQYPSRPIPNHVAHSQFGGYQGWGGPAVNQGQGPGMMSGKGPGPQNSGVTPQVVTNSPRAHTPPHYLKHHLQQKMGFGGSSSSPLQVGGYSSGPPMVPGPGPGPSSNSGPGMGPPGSNMHQHHSMGPPSSGSHHHPGMGPPPSGVGNSLSMGPPSSSVVSAPTSVPPSMGVVGNSSGPSLSNSHHDDPMPPPSASSHGPELGGSVGDLADNVIITTTSAGTTTNVTQSVPGSVTSVVTTGPDGAPIDEGSQQSTLSNASAASGEDPSCTPKSRKDGTVVGGYHSHPPTPQSTVASPGAASLTSMHEEYGDVNSPTSWPRTPASPKPDSLCKLYDMDESHERRMWLDKLLQFMDERGTPISACPTISKNPLDLFRLYLYVKERGGFMEIVKSNRGQHHGYVRSSRRQPKQDTCGQLGGCRDSNFVTRVTKNKTWKDIAGLLGIGASSSAAYTLRKHYTKNLLAYECHFDRGGIDPQPIINQVEASSKKKGAKATSVPSPGSSNSQDSFPTASTGSMDGYGYGYPPGSTPDYNSPPMQRPATQTNAPSPHAGVPNPGVGDNISLSNPFDDVAPGHAQRPVPGPNSYGPSRPQGMQPGYQSQSGYSQYQEQYGQQYHPANTPNYRPMCPPYSTGEATERGYNQSTGGSGGSQPTASRPQGPPGQDPYNRYQPPGYAVNRAGYPPPTAPSSGPPGTPQQPGYPPQDNYYRQDQMPQSVSYPSSQLARQLVAPHSHAKSPYQQQGYASQQAGSSPSSPAGQMYPGGPQSKSMPPPAPQPRRHPDFAKEQQAYPGPYTQHRPAIYGWSNNSQFRGQFPPQGPGAVPQAPQQWAQGPPRPAGAQPSNNQWDQHRYPPAGQPPYQPPSQSQQQWMSNMPTPGVGQSSPLRPPMGPRPPFRPEGKPFPMPPPPGSKGQPPNTANASYPQTAPPKREIVFPPDSVEATTPVLYKRKRMTRGDVAPVEAWRLMMSLRSGLLAESCWALDVLNILLFDDSTVTYFGLAHLPGLLDVLLEHFRRSLADIFDNTPILPDMDRKWYRQAWPEVSDVDLGAVTQPMNPEDRTMLLESTTNYTLQSRKGDPVKVASREGDIFVLDSRKSWDVHGDVAEDCVGEPEPDTSSTNYIITCFQGEFGNVPFVRLLSNKCKDHQEEITLEEPIVSEDDRKNCDKKKRTKSLSDVLLRIKKEPGEANDILTREIREKVEKCEGKKDDDTQSCDFKKEKCESLEEQDCDVSANGVIVKKELSEEENNVATSNSSDCDKNETVDIDSKEKEEKIESPIGEIKDDGATNIKIRDPAGTLKRRRMSDYEDECYTRDEASLYLVTETQDAIARRCICLSNILRNLTFVPGNELEFAKNPTFLGLLGKLLLLHHEHPARTHKQRNYDREEDADFADSCSSLQGEAEWWWDFLHHVRENVLVTAANIAGHMDLGQYPEEISRPVLDGLLHWAVCPAAHGQDSFPTVGLNSSLSPQRLALEALCKLCVTDSNVDLVIATPPYSRLERLCAVLTKLLCRSEEQVLREFGVNLLHYLAAADSAVARTVALQSPCVSLLVAFIEQAEASALGVASQHGIGALRENPDSMGTSLDMLRRAAGTLLHLSRHPDNRPLFLQQEQRLLALVMSQILDQQVASILARVLFQCSRPS</sequence>
<dbReference type="SUPFAM" id="SSF48371">
    <property type="entry name" value="ARM repeat"/>
    <property type="match status" value="1"/>
</dbReference>
<evidence type="ECO:0000259" key="6">
    <source>
        <dbReference type="PROSITE" id="PS51011"/>
    </source>
</evidence>
<feature type="compositionally biased region" description="Low complexity" evidence="5">
    <location>
        <begin position="341"/>
        <end position="356"/>
    </location>
</feature>
<feature type="compositionally biased region" description="Polar residues" evidence="5">
    <location>
        <begin position="1"/>
        <end position="22"/>
    </location>
</feature>
<dbReference type="GO" id="GO:0006357">
    <property type="term" value="P:regulation of transcription by RNA polymerase II"/>
    <property type="evidence" value="ECO:0007669"/>
    <property type="project" value="TreeGrafter"/>
</dbReference>
<keyword evidence="4" id="KW-0539">Nucleus</keyword>
<gene>
    <name evidence="7" type="ORF">TGEB3V08_LOCUS1727</name>
</gene>
<evidence type="ECO:0000256" key="5">
    <source>
        <dbReference type="SAM" id="MobiDB-lite"/>
    </source>
</evidence>
<feature type="compositionally biased region" description="Low complexity" evidence="5">
    <location>
        <begin position="630"/>
        <end position="644"/>
    </location>
</feature>
<feature type="compositionally biased region" description="Low complexity" evidence="5">
    <location>
        <begin position="499"/>
        <end position="517"/>
    </location>
</feature>
<dbReference type="EMBL" id="OE839518">
    <property type="protein sequence ID" value="CAD7587546.1"/>
    <property type="molecule type" value="Genomic_DNA"/>
</dbReference>
<dbReference type="SMART" id="SM01014">
    <property type="entry name" value="ARID"/>
    <property type="match status" value="1"/>
</dbReference>
<proteinExistence type="predicted"/>
<dbReference type="SMART" id="SM00501">
    <property type="entry name" value="BRIGHT"/>
    <property type="match status" value="1"/>
</dbReference>
<feature type="compositionally biased region" description="Pro residues" evidence="5">
    <location>
        <begin position="1326"/>
        <end position="1346"/>
    </location>
</feature>
<feature type="compositionally biased region" description="Low complexity" evidence="5">
    <location>
        <begin position="869"/>
        <end position="888"/>
    </location>
</feature>
<dbReference type="InterPro" id="IPR036431">
    <property type="entry name" value="ARID_dom_sf"/>
</dbReference>
<dbReference type="PROSITE" id="PS51011">
    <property type="entry name" value="ARID"/>
    <property type="match status" value="1"/>
</dbReference>
<feature type="compositionally biased region" description="Pro residues" evidence="5">
    <location>
        <begin position="421"/>
        <end position="451"/>
    </location>
</feature>
<feature type="compositionally biased region" description="Polar residues" evidence="5">
    <location>
        <begin position="896"/>
        <end position="907"/>
    </location>
</feature>
<protein>
    <recommendedName>
        <fullName evidence="6">ARID domain-containing protein</fullName>
    </recommendedName>
</protein>
<feature type="compositionally biased region" description="Polar residues" evidence="5">
    <location>
        <begin position="1142"/>
        <end position="1161"/>
    </location>
</feature>
<reference evidence="7" key="1">
    <citation type="submission" date="2020-11" db="EMBL/GenBank/DDBJ databases">
        <authorList>
            <person name="Tran Van P."/>
        </authorList>
    </citation>
    <scope>NUCLEOTIDE SEQUENCE</scope>
</reference>
<feature type="compositionally biased region" description="Polar residues" evidence="5">
    <location>
        <begin position="1175"/>
        <end position="1192"/>
    </location>
</feature>
<keyword evidence="2" id="KW-0597">Phosphoprotein</keyword>
<evidence type="ECO:0000256" key="2">
    <source>
        <dbReference type="ARBA" id="ARBA00022553"/>
    </source>
</evidence>
<dbReference type="Pfam" id="PF01388">
    <property type="entry name" value="ARID"/>
    <property type="match status" value="1"/>
</dbReference>
<dbReference type="GO" id="GO:0003677">
    <property type="term" value="F:DNA binding"/>
    <property type="evidence" value="ECO:0007669"/>
    <property type="project" value="InterPro"/>
</dbReference>
<feature type="compositionally biased region" description="Polar residues" evidence="5">
    <location>
        <begin position="480"/>
        <end position="498"/>
    </location>
</feature>
<dbReference type="GO" id="GO:0006338">
    <property type="term" value="P:chromatin remodeling"/>
    <property type="evidence" value="ECO:0007669"/>
    <property type="project" value="InterPro"/>
</dbReference>
<dbReference type="GO" id="GO:0045893">
    <property type="term" value="P:positive regulation of DNA-templated transcription"/>
    <property type="evidence" value="ECO:0007669"/>
    <property type="project" value="TreeGrafter"/>
</dbReference>
<feature type="compositionally biased region" description="Low complexity" evidence="5">
    <location>
        <begin position="319"/>
        <end position="335"/>
    </location>
</feature>
<dbReference type="InterPro" id="IPR021906">
    <property type="entry name" value="BAF250/Osa"/>
</dbReference>
<feature type="compositionally biased region" description="Polar residues" evidence="5">
    <location>
        <begin position="49"/>
        <end position="62"/>
    </location>
</feature>
<feature type="compositionally biased region" description="Low complexity" evidence="5">
    <location>
        <begin position="452"/>
        <end position="471"/>
    </location>
</feature>
<dbReference type="PANTHER" id="PTHR12656">
    <property type="entry name" value="BRG-1 ASSOCIATED FACTOR 250 BAF250"/>
    <property type="match status" value="1"/>
</dbReference>
<organism evidence="7">
    <name type="scientific">Timema genevievae</name>
    <name type="common">Walking stick</name>
    <dbReference type="NCBI Taxonomy" id="629358"/>
    <lineage>
        <taxon>Eukaryota</taxon>
        <taxon>Metazoa</taxon>
        <taxon>Ecdysozoa</taxon>
        <taxon>Arthropoda</taxon>
        <taxon>Hexapoda</taxon>
        <taxon>Insecta</taxon>
        <taxon>Pterygota</taxon>
        <taxon>Neoptera</taxon>
        <taxon>Polyneoptera</taxon>
        <taxon>Phasmatodea</taxon>
        <taxon>Timematodea</taxon>
        <taxon>Timematoidea</taxon>
        <taxon>Timematidae</taxon>
        <taxon>Timema</taxon>
    </lineage>
</organism>
<feature type="compositionally biased region" description="Polar residues" evidence="5">
    <location>
        <begin position="693"/>
        <end position="706"/>
    </location>
</feature>
<dbReference type="InterPro" id="IPR001606">
    <property type="entry name" value="ARID_dom"/>
</dbReference>
<evidence type="ECO:0000256" key="1">
    <source>
        <dbReference type="ARBA" id="ARBA00004123"/>
    </source>
</evidence>
<name>A0A7R9JQN0_TIMGE</name>
<feature type="compositionally biased region" description="Gly residues" evidence="5">
    <location>
        <begin position="679"/>
        <end position="689"/>
    </location>
</feature>
<feature type="compositionally biased region" description="Low complexity" evidence="5">
    <location>
        <begin position="544"/>
        <end position="556"/>
    </location>
</feature>
<feature type="region of interest" description="Disordered" evidence="5">
    <location>
        <begin position="1"/>
        <end position="853"/>
    </location>
</feature>
<dbReference type="GO" id="GO:0031491">
    <property type="term" value="F:nucleosome binding"/>
    <property type="evidence" value="ECO:0007669"/>
    <property type="project" value="TreeGrafter"/>
</dbReference>
<keyword evidence="3" id="KW-0156">Chromatin regulator</keyword>
<dbReference type="Pfam" id="PF12031">
    <property type="entry name" value="BAF250_C"/>
    <property type="match status" value="1"/>
</dbReference>
<dbReference type="GO" id="GO:0005654">
    <property type="term" value="C:nucleoplasm"/>
    <property type="evidence" value="ECO:0007669"/>
    <property type="project" value="TreeGrafter"/>
</dbReference>
<evidence type="ECO:0000256" key="3">
    <source>
        <dbReference type="ARBA" id="ARBA00022853"/>
    </source>
</evidence>
<dbReference type="GO" id="GO:0016514">
    <property type="term" value="C:SWI/SNF complex"/>
    <property type="evidence" value="ECO:0007669"/>
    <property type="project" value="InterPro"/>
</dbReference>
<accession>A0A7R9JQN0</accession>
<feature type="compositionally biased region" description="Polar residues" evidence="5">
    <location>
        <begin position="531"/>
        <end position="543"/>
    </location>
</feature>
<dbReference type="Gene3D" id="1.25.10.10">
    <property type="entry name" value="Leucine-rich Repeat Variant"/>
    <property type="match status" value="1"/>
</dbReference>